<dbReference type="Proteomes" id="UP001595935">
    <property type="component" value="Unassembled WGS sequence"/>
</dbReference>
<evidence type="ECO:0000313" key="2">
    <source>
        <dbReference type="Proteomes" id="UP001595935"/>
    </source>
</evidence>
<organism evidence="1 2">
    <name type="scientific">Flavobacterium branchiicola</name>
    <dbReference type="NCBI Taxonomy" id="1114875"/>
    <lineage>
        <taxon>Bacteria</taxon>
        <taxon>Pseudomonadati</taxon>
        <taxon>Bacteroidota</taxon>
        <taxon>Flavobacteriia</taxon>
        <taxon>Flavobacteriales</taxon>
        <taxon>Flavobacteriaceae</taxon>
        <taxon>Flavobacterium</taxon>
    </lineage>
</organism>
<sequence>MDNLEKFNSERLDSCEMKQVQGGDWLDDVLQVVEKLEPIIDVIIPG</sequence>
<dbReference type="EMBL" id="JBHSGV010000001">
    <property type="protein sequence ID" value="MFC4746158.1"/>
    <property type="molecule type" value="Genomic_DNA"/>
</dbReference>
<evidence type="ECO:0000313" key="1">
    <source>
        <dbReference type="EMBL" id="MFC4746158.1"/>
    </source>
</evidence>
<evidence type="ECO:0008006" key="3">
    <source>
        <dbReference type="Google" id="ProtNLM"/>
    </source>
</evidence>
<dbReference type="RefSeq" id="WP_213254741.1">
    <property type="nucleotide sequence ID" value="NZ_JAGYWA010000001.1"/>
</dbReference>
<accession>A0ABV9PBN4</accession>
<keyword evidence="2" id="KW-1185">Reference proteome</keyword>
<proteinExistence type="predicted"/>
<reference evidence="2" key="1">
    <citation type="journal article" date="2019" name="Int. J. Syst. Evol. Microbiol.">
        <title>The Global Catalogue of Microorganisms (GCM) 10K type strain sequencing project: providing services to taxonomists for standard genome sequencing and annotation.</title>
        <authorList>
            <consortium name="The Broad Institute Genomics Platform"/>
            <consortium name="The Broad Institute Genome Sequencing Center for Infectious Disease"/>
            <person name="Wu L."/>
            <person name="Ma J."/>
        </authorList>
    </citation>
    <scope>NUCLEOTIDE SEQUENCE [LARGE SCALE GENOMIC DNA]</scope>
    <source>
        <strain evidence="2">WYCCWR 13023</strain>
    </source>
</reference>
<name>A0ABV9PBN4_9FLAO</name>
<gene>
    <name evidence="1" type="ORF">ACFO5S_01785</name>
</gene>
<comment type="caution">
    <text evidence="1">The sequence shown here is derived from an EMBL/GenBank/DDBJ whole genome shotgun (WGS) entry which is preliminary data.</text>
</comment>
<protein>
    <recommendedName>
        <fullName evidence="3">Bacteriocin-like protein</fullName>
    </recommendedName>
</protein>